<accession>A0A139IBK2</accession>
<dbReference type="STRING" id="113226.A0A139IBK2"/>
<dbReference type="Proteomes" id="UP000073492">
    <property type="component" value="Unassembled WGS sequence"/>
</dbReference>
<evidence type="ECO:0000313" key="2">
    <source>
        <dbReference type="Proteomes" id="UP000073492"/>
    </source>
</evidence>
<comment type="caution">
    <text evidence="1">The sequence shown here is derived from an EMBL/GenBank/DDBJ whole genome shotgun (WGS) entry which is preliminary data.</text>
</comment>
<gene>
    <name evidence="1" type="ORF">AC579_4643</name>
</gene>
<sequence>MDMASRLELLPTELLDHILEAVDDTAARSIATRYHDRIRVFDALSRTCRLFRNAGRPYLYRTFESLNNGKGLRTFARTLYEEPTLVPYVHLLNVIPSRAACAVQPSHEDLRRCMRVLRSLKDTSIYNDIVDALLQGCHTAELVVLLCLTTNMRILQISTYDHQTAKDHKHCWHCPDMAECLQAVFSPTRLSTFPTVPYSTLDYCFLFGKFFDFASDTIQHRGTSPSSIQTLLQLPGLTALDCSGIGAAETNMQWTAPATSSNVERLKLVYGNVDADSVHKILRTCKCVKDLEIAWEAIMPGQENHEDHNMYVHVETSILKAALDLHKEHLEELELTNKMDECMAWASQPRIGDFHDFTSLRKLRIDESLLRTRWREMDFELLLPRSLVALVIYSERNLKHLSKIIPALRGFKGEDWSLLQVLFPSRREMAGDIDEVLARPRSEKALDWNIGLRDSDDGKRIGFQCEQTPVWRCLERLTPLLCTKGVVGMLEELFPEAARSSDAEEDLANVTRGSSFTIDI</sequence>
<protein>
    <recommendedName>
        <fullName evidence="3">F-box domain-containing protein</fullName>
    </recommendedName>
</protein>
<evidence type="ECO:0008006" key="3">
    <source>
        <dbReference type="Google" id="ProtNLM"/>
    </source>
</evidence>
<dbReference type="AlphaFoldDB" id="A0A139IBK2"/>
<organism evidence="1 2">
    <name type="scientific">Pseudocercospora musae</name>
    <dbReference type="NCBI Taxonomy" id="113226"/>
    <lineage>
        <taxon>Eukaryota</taxon>
        <taxon>Fungi</taxon>
        <taxon>Dikarya</taxon>
        <taxon>Ascomycota</taxon>
        <taxon>Pezizomycotina</taxon>
        <taxon>Dothideomycetes</taxon>
        <taxon>Dothideomycetidae</taxon>
        <taxon>Mycosphaerellales</taxon>
        <taxon>Mycosphaerellaceae</taxon>
        <taxon>Pseudocercospora</taxon>
    </lineage>
</organism>
<name>A0A139IBK2_9PEZI</name>
<dbReference type="OrthoDB" id="2520703at2759"/>
<evidence type="ECO:0000313" key="1">
    <source>
        <dbReference type="EMBL" id="KXT12026.1"/>
    </source>
</evidence>
<reference evidence="1 2" key="1">
    <citation type="submission" date="2015-07" db="EMBL/GenBank/DDBJ databases">
        <title>Comparative genomics of the Sigatoka disease complex on banana suggests a link between parallel evolutionary changes in Pseudocercospora fijiensis and Pseudocercospora eumusae and increased virulence on the banana host.</title>
        <authorList>
            <person name="Chang T.-C."/>
            <person name="Salvucci A."/>
            <person name="Crous P.W."/>
            <person name="Stergiopoulos I."/>
        </authorList>
    </citation>
    <scope>NUCLEOTIDE SEQUENCE [LARGE SCALE GENOMIC DNA]</scope>
    <source>
        <strain evidence="1 2">CBS 116634</strain>
    </source>
</reference>
<dbReference type="EMBL" id="LFZO01000169">
    <property type="protein sequence ID" value="KXT12026.1"/>
    <property type="molecule type" value="Genomic_DNA"/>
</dbReference>
<proteinExistence type="predicted"/>
<keyword evidence="2" id="KW-1185">Reference proteome</keyword>